<proteinExistence type="predicted"/>
<dbReference type="Gene3D" id="3.10.450.50">
    <property type="match status" value="1"/>
</dbReference>
<comment type="caution">
    <text evidence="1">The sequence shown here is derived from an EMBL/GenBank/DDBJ whole genome shotgun (WGS) entry which is preliminary data.</text>
</comment>
<evidence type="ECO:0000313" key="1">
    <source>
        <dbReference type="EMBL" id="GAA4827048.1"/>
    </source>
</evidence>
<dbReference type="InterPro" id="IPR032710">
    <property type="entry name" value="NTF2-like_dom_sf"/>
</dbReference>
<dbReference type="Proteomes" id="UP001501265">
    <property type="component" value="Unassembled WGS sequence"/>
</dbReference>
<name>A0ABP9D502_9ACTN</name>
<reference evidence="2" key="1">
    <citation type="journal article" date="2019" name="Int. J. Syst. Evol. Microbiol.">
        <title>The Global Catalogue of Microorganisms (GCM) 10K type strain sequencing project: providing services to taxonomists for standard genome sequencing and annotation.</title>
        <authorList>
            <consortium name="The Broad Institute Genomics Platform"/>
            <consortium name="The Broad Institute Genome Sequencing Center for Infectious Disease"/>
            <person name="Wu L."/>
            <person name="Ma J."/>
        </authorList>
    </citation>
    <scope>NUCLEOTIDE SEQUENCE [LARGE SCALE GENOMIC DNA]</scope>
    <source>
        <strain evidence="2">JCM 18081</strain>
    </source>
</reference>
<protein>
    <recommendedName>
        <fullName evidence="3">SnoaL-like domain-containing protein</fullName>
    </recommendedName>
</protein>
<dbReference type="EMBL" id="BAABIG010000110">
    <property type="protein sequence ID" value="GAA4827048.1"/>
    <property type="molecule type" value="Genomic_DNA"/>
</dbReference>
<dbReference type="SUPFAM" id="SSF54427">
    <property type="entry name" value="NTF2-like"/>
    <property type="match status" value="1"/>
</dbReference>
<accession>A0ABP9D502</accession>
<dbReference type="RefSeq" id="WP_345624866.1">
    <property type="nucleotide sequence ID" value="NZ_BAABIG010000110.1"/>
</dbReference>
<sequence>MLERVIVDGGDVVLLAVGTHTVLATGTEFTTLAAIHLMVDDNRIVRLHLYEDTLTVDKAFHAG</sequence>
<evidence type="ECO:0008006" key="3">
    <source>
        <dbReference type="Google" id="ProtNLM"/>
    </source>
</evidence>
<keyword evidence="2" id="KW-1185">Reference proteome</keyword>
<organism evidence="1 2">
    <name type="scientific">Streptomyces ziwulingensis</name>
    <dbReference type="NCBI Taxonomy" id="1045501"/>
    <lineage>
        <taxon>Bacteria</taxon>
        <taxon>Bacillati</taxon>
        <taxon>Actinomycetota</taxon>
        <taxon>Actinomycetes</taxon>
        <taxon>Kitasatosporales</taxon>
        <taxon>Streptomycetaceae</taxon>
        <taxon>Streptomyces</taxon>
    </lineage>
</organism>
<evidence type="ECO:0000313" key="2">
    <source>
        <dbReference type="Proteomes" id="UP001501265"/>
    </source>
</evidence>
<gene>
    <name evidence="1" type="ORF">GCM10023220_71100</name>
</gene>